<feature type="domain" description="DNA polymerase III beta sliding clamp C-terminal" evidence="13">
    <location>
        <begin position="256"/>
        <end position="376"/>
    </location>
</feature>
<dbReference type="InterPro" id="IPR022635">
    <property type="entry name" value="DNA_polIII_beta_C"/>
</dbReference>
<comment type="subcellular location">
    <subcellularLocation>
        <location evidence="1 10">Cytoplasm</location>
    </subcellularLocation>
</comment>
<feature type="domain" description="DNA polymerase III beta sliding clamp central" evidence="12">
    <location>
        <begin position="138"/>
        <end position="252"/>
    </location>
</feature>
<evidence type="ECO:0000256" key="3">
    <source>
        <dbReference type="ARBA" id="ARBA00021035"/>
    </source>
</evidence>
<keyword evidence="9" id="KW-0238">DNA-binding</keyword>
<keyword evidence="6 10" id="KW-0548">Nucleotidyltransferase</keyword>
<dbReference type="Gene3D" id="3.10.150.10">
    <property type="entry name" value="DNA Polymerase III, subunit A, domain 2"/>
    <property type="match status" value="1"/>
</dbReference>
<evidence type="ECO:0000259" key="13">
    <source>
        <dbReference type="Pfam" id="PF02768"/>
    </source>
</evidence>
<dbReference type="InterPro" id="IPR022637">
    <property type="entry name" value="DNA_polIII_beta_cen"/>
</dbReference>
<dbReference type="InterPro" id="IPR046938">
    <property type="entry name" value="DNA_clamp_sf"/>
</dbReference>
<evidence type="ECO:0000256" key="1">
    <source>
        <dbReference type="ARBA" id="ARBA00004496"/>
    </source>
</evidence>
<dbReference type="InterPro" id="IPR001001">
    <property type="entry name" value="DNA_polIII_beta"/>
</dbReference>
<sequence>MKVCINREPFLRALSFQSGIVERKGTVPILSHVLIVASNEQDGRGGALVLTGTDLEASLVEMVPCSMEIAGETTVSVHMLFDIVRKLTQDSDISMCTSEGDAQFLTLTSADSEFKLPTLPAIDFPQIHPRALQNSITIDGSLLRQLINKTKFAMSTDESRHVLNGLYFHIDDEKICAVATDAHRLALSCINVAGASKDMPSIIVGRKSINELSKLLERCEGSARISFSSSQILVEFGDVCFSSRLVEGKFPDYNLAIPKDFSFSISVVAKEVANSVDRVAMMSPEKNRAVRVSLQNSQMSISAYSEQYGSGIERIHGVGYDSSDVFSINFNPRYLMDICAQATDEGLVMNFKDSTSQMLVRDPSDDRSVYVLMPMRS</sequence>
<organism evidence="14 15">
    <name type="scientific">Candidatus Hydrogenosomobacter endosymbioticus</name>
    <dbReference type="NCBI Taxonomy" id="2558174"/>
    <lineage>
        <taxon>Bacteria</taxon>
        <taxon>Pseudomonadati</taxon>
        <taxon>Pseudomonadota</taxon>
        <taxon>Alphaproteobacteria</taxon>
        <taxon>Holosporales</taxon>
        <taxon>Holosporaceae</taxon>
        <taxon>Candidatus Hydrogenosomobacter</taxon>
    </lineage>
</organism>
<keyword evidence="5 10" id="KW-0808">Transferase</keyword>
<evidence type="ECO:0000256" key="10">
    <source>
        <dbReference type="PIRNR" id="PIRNR000804"/>
    </source>
</evidence>
<name>A0ABM7V931_9PROT</name>
<dbReference type="SUPFAM" id="SSF55979">
    <property type="entry name" value="DNA clamp"/>
    <property type="match status" value="3"/>
</dbReference>
<dbReference type="NCBIfam" id="TIGR00663">
    <property type="entry name" value="dnan"/>
    <property type="match status" value="1"/>
</dbReference>
<keyword evidence="4 10" id="KW-0963">Cytoplasm</keyword>
<reference evidence="14" key="1">
    <citation type="submission" date="2021-10" db="EMBL/GenBank/DDBJ databases">
        <title>Genome Sequence of The Candidatus Hydrogeosomobacter endosymbioticus, an Intracellular Bacterial Symbiont of the Anaerobic Ciliate GW7.</title>
        <authorList>
            <person name="Shiohama Y."/>
            <person name="Shinzato N."/>
        </authorList>
    </citation>
    <scope>NUCLEOTIDE SEQUENCE [LARGE SCALE GENOMIC DNA]</scope>
    <source>
        <strain evidence="14">200920</strain>
    </source>
</reference>
<comment type="similarity">
    <text evidence="2 10">Belongs to the beta sliding clamp family.</text>
</comment>
<evidence type="ECO:0000313" key="15">
    <source>
        <dbReference type="Proteomes" id="UP001320209"/>
    </source>
</evidence>
<dbReference type="InterPro" id="IPR022634">
    <property type="entry name" value="DNA_polIII_beta_N"/>
</dbReference>
<dbReference type="PANTHER" id="PTHR30478">
    <property type="entry name" value="DNA POLYMERASE III SUBUNIT BETA"/>
    <property type="match status" value="1"/>
</dbReference>
<feature type="domain" description="DNA polymerase III beta sliding clamp N-terminal" evidence="11">
    <location>
        <begin position="1"/>
        <end position="127"/>
    </location>
</feature>
<evidence type="ECO:0000256" key="9">
    <source>
        <dbReference type="ARBA" id="ARBA00023125"/>
    </source>
</evidence>
<evidence type="ECO:0000256" key="5">
    <source>
        <dbReference type="ARBA" id="ARBA00022679"/>
    </source>
</evidence>
<evidence type="ECO:0000256" key="4">
    <source>
        <dbReference type="ARBA" id="ARBA00022490"/>
    </source>
</evidence>
<dbReference type="SMART" id="SM00480">
    <property type="entry name" value="POL3Bc"/>
    <property type="match status" value="1"/>
</dbReference>
<keyword evidence="7 10" id="KW-0235">DNA replication</keyword>
<evidence type="ECO:0000256" key="6">
    <source>
        <dbReference type="ARBA" id="ARBA00022695"/>
    </source>
</evidence>
<dbReference type="Pfam" id="PF02767">
    <property type="entry name" value="DNA_pol3_beta_2"/>
    <property type="match status" value="1"/>
</dbReference>
<evidence type="ECO:0000259" key="11">
    <source>
        <dbReference type="Pfam" id="PF00712"/>
    </source>
</evidence>
<dbReference type="Proteomes" id="UP001320209">
    <property type="component" value="Chromosome"/>
</dbReference>
<comment type="function">
    <text evidence="10">Confers DNA tethering and processivity to DNA polymerases and other proteins. Acts as a clamp, forming a ring around DNA (a reaction catalyzed by the clamp-loading complex) which diffuses in an ATP-independent manner freely and bidirectionally along dsDNA. Initially characterized for its ability to contact the catalytic subunit of DNA polymerase III (Pol III), a complex, multichain enzyme responsible for most of the replicative synthesis in bacteria; Pol III exhibits 3'-5' exonuclease proofreading activity. The beta chain is required for initiation of replication as well as for processivity of DNA replication.</text>
</comment>
<dbReference type="PANTHER" id="PTHR30478:SF0">
    <property type="entry name" value="BETA SLIDING CLAMP"/>
    <property type="match status" value="1"/>
</dbReference>
<protein>
    <recommendedName>
        <fullName evidence="3 10">Beta sliding clamp</fullName>
    </recommendedName>
</protein>
<dbReference type="Gene3D" id="3.70.10.10">
    <property type="match status" value="1"/>
</dbReference>
<dbReference type="RefSeq" id="WP_236864550.1">
    <property type="nucleotide sequence ID" value="NZ_AP025225.1"/>
</dbReference>
<evidence type="ECO:0000313" key="14">
    <source>
        <dbReference type="EMBL" id="BDB96303.1"/>
    </source>
</evidence>
<dbReference type="CDD" id="cd00140">
    <property type="entry name" value="beta_clamp"/>
    <property type="match status" value="1"/>
</dbReference>
<evidence type="ECO:0000256" key="2">
    <source>
        <dbReference type="ARBA" id="ARBA00010752"/>
    </source>
</evidence>
<gene>
    <name evidence="14" type="primary">dnaN</name>
    <name evidence="14" type="ORF">HYD_4360</name>
</gene>
<keyword evidence="15" id="KW-1185">Reference proteome</keyword>
<accession>A0ABM7V931</accession>
<dbReference type="Pfam" id="PF00712">
    <property type="entry name" value="DNA_pol3_beta"/>
    <property type="match status" value="1"/>
</dbReference>
<dbReference type="Pfam" id="PF02768">
    <property type="entry name" value="DNA_pol3_beta_3"/>
    <property type="match status" value="1"/>
</dbReference>
<dbReference type="PIRSF" id="PIRSF000804">
    <property type="entry name" value="DNA_pol_III_b"/>
    <property type="match status" value="1"/>
</dbReference>
<evidence type="ECO:0000259" key="12">
    <source>
        <dbReference type="Pfam" id="PF02767"/>
    </source>
</evidence>
<dbReference type="EMBL" id="AP025225">
    <property type="protein sequence ID" value="BDB96303.1"/>
    <property type="molecule type" value="Genomic_DNA"/>
</dbReference>
<evidence type="ECO:0000256" key="8">
    <source>
        <dbReference type="ARBA" id="ARBA00022932"/>
    </source>
</evidence>
<keyword evidence="8 10" id="KW-0239">DNA-directed DNA polymerase</keyword>
<proteinExistence type="inferred from homology"/>
<evidence type="ECO:0000256" key="7">
    <source>
        <dbReference type="ARBA" id="ARBA00022705"/>
    </source>
</evidence>
<comment type="subunit">
    <text evidence="10">Forms a ring-shaped head-to-tail homodimer around DNA.</text>
</comment>